<feature type="region of interest" description="Disordered" evidence="3">
    <location>
        <begin position="260"/>
        <end position="282"/>
    </location>
</feature>
<evidence type="ECO:0000256" key="1">
    <source>
        <dbReference type="ARBA" id="ARBA00022723"/>
    </source>
</evidence>
<dbReference type="GO" id="GO:0046872">
    <property type="term" value="F:metal ion binding"/>
    <property type="evidence" value="ECO:0007669"/>
    <property type="project" value="UniProtKB-KW"/>
</dbReference>
<dbReference type="AlphaFoldDB" id="A0A4P9XUV9"/>
<dbReference type="PRINTS" id="PR00092">
    <property type="entry name" value="TYROSINASE"/>
</dbReference>
<dbReference type="GO" id="GO:0016491">
    <property type="term" value="F:oxidoreductase activity"/>
    <property type="evidence" value="ECO:0007669"/>
    <property type="project" value="InterPro"/>
</dbReference>
<evidence type="ECO:0000259" key="4">
    <source>
        <dbReference type="PROSITE" id="PS00497"/>
    </source>
</evidence>
<evidence type="ECO:0000256" key="2">
    <source>
        <dbReference type="ARBA" id="ARBA00023008"/>
    </source>
</evidence>
<dbReference type="OrthoDB" id="6132182at2759"/>
<feature type="domain" description="Tyrosinase copper-binding" evidence="4">
    <location>
        <begin position="28"/>
        <end position="45"/>
    </location>
</feature>
<accession>A0A4P9XUV9</accession>
<sequence length="385" mass="44053">MKKLRSAPTPNLFDRFADLHSQKRHIAHGFAEFLPWHRALVYDLEKALRQIDPSIAHPYWDWSYDSQAPELSPVWHPDWYGGNGRHGDNCVTDGQWANWRPFYPQPHCLQRTWDNNSTMTAYYPPEIIQYYQDTAKTYDDFRIYIEMIPHSSVHGAIGGDMATMLSPNEWLTFICIVFRARPLFFLHHAFIDKVWADWQDRTPKNVYAYNGTNADGTPAQLSDKLTSMAYTVGDVIDTRKLCYVYEPFVGANSASRKRPAATQELALSDRKPHSDVTPSPHDRQNLYKLRLPIPLTVDLILLFRGDVDTIRGLEAQARAIIDNINKQHDYISPAALINRPDYLKRLAEKSKNGAHVHGRVDAFKNQTVLFMETAATAGARAAAVR</sequence>
<name>A0A4P9XUV9_9FUNG</name>
<dbReference type="Gene3D" id="1.10.1280.10">
    <property type="entry name" value="Di-copper center containing domain from catechol oxidase"/>
    <property type="match status" value="1"/>
</dbReference>
<keyword evidence="6" id="KW-1185">Reference proteome</keyword>
<organism evidence="5 6">
    <name type="scientific">Thamnocephalis sphaerospora</name>
    <dbReference type="NCBI Taxonomy" id="78915"/>
    <lineage>
        <taxon>Eukaryota</taxon>
        <taxon>Fungi</taxon>
        <taxon>Fungi incertae sedis</taxon>
        <taxon>Zoopagomycota</taxon>
        <taxon>Zoopagomycotina</taxon>
        <taxon>Zoopagomycetes</taxon>
        <taxon>Zoopagales</taxon>
        <taxon>Sigmoideomycetaceae</taxon>
        <taxon>Thamnocephalis</taxon>
    </lineage>
</organism>
<dbReference type="PANTHER" id="PTHR11474:SF126">
    <property type="entry name" value="TYROSINASE-LIKE PROTEIN TYR-1-RELATED"/>
    <property type="match status" value="1"/>
</dbReference>
<reference evidence="6" key="1">
    <citation type="journal article" date="2018" name="Nat. Microbiol.">
        <title>Leveraging single-cell genomics to expand the fungal tree of life.</title>
        <authorList>
            <person name="Ahrendt S.R."/>
            <person name="Quandt C.A."/>
            <person name="Ciobanu D."/>
            <person name="Clum A."/>
            <person name="Salamov A."/>
            <person name="Andreopoulos B."/>
            <person name="Cheng J.F."/>
            <person name="Woyke T."/>
            <person name="Pelin A."/>
            <person name="Henrissat B."/>
            <person name="Reynolds N.K."/>
            <person name="Benny G.L."/>
            <person name="Smith M.E."/>
            <person name="James T.Y."/>
            <person name="Grigoriev I.V."/>
        </authorList>
    </citation>
    <scope>NUCLEOTIDE SEQUENCE [LARGE SCALE GENOMIC DNA]</scope>
    <source>
        <strain evidence="6">RSA 1356</strain>
    </source>
</reference>
<dbReference type="PROSITE" id="PS00497">
    <property type="entry name" value="TYROSINASE_1"/>
    <property type="match status" value="1"/>
</dbReference>
<keyword evidence="2" id="KW-0186">Copper</keyword>
<feature type="compositionally biased region" description="Basic and acidic residues" evidence="3">
    <location>
        <begin position="267"/>
        <end position="282"/>
    </location>
</feature>
<gene>
    <name evidence="5" type="ORF">THASP1DRAFT_22223</name>
</gene>
<keyword evidence="1" id="KW-0479">Metal-binding</keyword>
<evidence type="ECO:0000256" key="3">
    <source>
        <dbReference type="SAM" id="MobiDB-lite"/>
    </source>
</evidence>
<evidence type="ECO:0000313" key="5">
    <source>
        <dbReference type="EMBL" id="RKP10025.1"/>
    </source>
</evidence>
<dbReference type="SUPFAM" id="SSF48056">
    <property type="entry name" value="Di-copper centre-containing domain"/>
    <property type="match status" value="1"/>
</dbReference>
<dbReference type="Pfam" id="PF00264">
    <property type="entry name" value="Tyrosinase"/>
    <property type="match status" value="1"/>
</dbReference>
<dbReference type="PANTHER" id="PTHR11474">
    <property type="entry name" value="TYROSINASE FAMILY MEMBER"/>
    <property type="match status" value="1"/>
</dbReference>
<dbReference type="InterPro" id="IPR008922">
    <property type="entry name" value="Di-copper_centre_dom_sf"/>
</dbReference>
<evidence type="ECO:0000313" key="6">
    <source>
        <dbReference type="Proteomes" id="UP000271241"/>
    </source>
</evidence>
<dbReference type="STRING" id="78915.A0A4P9XUV9"/>
<dbReference type="InterPro" id="IPR002227">
    <property type="entry name" value="Tyrosinase_Cu-bd"/>
</dbReference>
<dbReference type="EMBL" id="KZ992475">
    <property type="protein sequence ID" value="RKP10025.1"/>
    <property type="molecule type" value="Genomic_DNA"/>
</dbReference>
<dbReference type="Proteomes" id="UP000271241">
    <property type="component" value="Unassembled WGS sequence"/>
</dbReference>
<proteinExistence type="predicted"/>
<protein>
    <recommendedName>
        <fullName evidence="4">Tyrosinase copper-binding domain-containing protein</fullName>
    </recommendedName>
</protein>
<dbReference type="InterPro" id="IPR050316">
    <property type="entry name" value="Tyrosinase/Hemocyanin"/>
</dbReference>